<organism evidence="4 5">
    <name type="scientific">Phyllosticta citriasiana</name>
    <dbReference type="NCBI Taxonomy" id="595635"/>
    <lineage>
        <taxon>Eukaryota</taxon>
        <taxon>Fungi</taxon>
        <taxon>Dikarya</taxon>
        <taxon>Ascomycota</taxon>
        <taxon>Pezizomycotina</taxon>
        <taxon>Dothideomycetes</taxon>
        <taxon>Dothideomycetes incertae sedis</taxon>
        <taxon>Botryosphaeriales</taxon>
        <taxon>Phyllostictaceae</taxon>
        <taxon>Phyllosticta</taxon>
    </lineage>
</organism>
<dbReference type="Gene3D" id="3.40.50.1820">
    <property type="entry name" value="alpha/beta hydrolase"/>
    <property type="match status" value="1"/>
</dbReference>
<sequence>MASVAPIDPVSDPRIEHKTTVLNGRTYHYILGVPKSGQFKATIVLVHGWPDLSFGWRYQIPALIEMGYRVVALDMMGYGGTDAPRVPPESIKLYGFKRASDDIAELARQLNAPQIVLGGHDWGGGVVYRVALWYPALVSHVFAISTPYAPPRKTYLSLEDAVAGPLPQFRYQLQLAAGDAEVLTTKEQLRSFFNFVSGGRGPNGEYGFHPLKGVVLESLPKLEKGPLMTEKELDFYVEQFSRNGLHGPLNWYRTRRANFEDELELQNGPNIDVPVLFIAMAKDAILKPELSHGMEKFIPNLSRASVDADHFGQWEKPEEINAIVKEWSEKVVFGGKASL</sequence>
<comment type="caution">
    <text evidence="4">The sequence shown here is derived from an EMBL/GenBank/DDBJ whole genome shotgun (WGS) entry which is preliminary data.</text>
</comment>
<dbReference type="Pfam" id="PF00561">
    <property type="entry name" value="Abhydrolase_1"/>
    <property type="match status" value="1"/>
</dbReference>
<dbReference type="PRINTS" id="PR00412">
    <property type="entry name" value="EPOXHYDRLASE"/>
</dbReference>
<dbReference type="Proteomes" id="UP001363622">
    <property type="component" value="Unassembled WGS sequence"/>
</dbReference>
<evidence type="ECO:0000313" key="5">
    <source>
        <dbReference type="Proteomes" id="UP001363622"/>
    </source>
</evidence>
<gene>
    <name evidence="4" type="ORF">IWZ03DRAFT_387904</name>
</gene>
<dbReference type="SUPFAM" id="SSF53474">
    <property type="entry name" value="alpha/beta-Hydrolases"/>
    <property type="match status" value="1"/>
</dbReference>
<name>A0ABR1KAI7_9PEZI</name>
<feature type="domain" description="AB hydrolase-1" evidence="3">
    <location>
        <begin position="42"/>
        <end position="317"/>
    </location>
</feature>
<dbReference type="PANTHER" id="PTHR43329">
    <property type="entry name" value="EPOXIDE HYDROLASE"/>
    <property type="match status" value="1"/>
</dbReference>
<evidence type="ECO:0000256" key="1">
    <source>
        <dbReference type="ARBA" id="ARBA00022801"/>
    </source>
</evidence>
<reference evidence="4 5" key="1">
    <citation type="submission" date="2024-04" db="EMBL/GenBank/DDBJ databases">
        <title>Phyllosticta paracitricarpa is synonymous to the EU quarantine fungus P. citricarpa based on phylogenomic analyses.</title>
        <authorList>
            <consortium name="Lawrence Berkeley National Laboratory"/>
            <person name="Van Ingen-Buijs V.A."/>
            <person name="Van Westerhoven A.C."/>
            <person name="Haridas S."/>
            <person name="Skiadas P."/>
            <person name="Martin F."/>
            <person name="Groenewald J.Z."/>
            <person name="Crous P.W."/>
            <person name="Seidl M.F."/>
        </authorList>
    </citation>
    <scope>NUCLEOTIDE SEQUENCE [LARGE SCALE GENOMIC DNA]</scope>
    <source>
        <strain evidence="4 5">CBS 123371</strain>
    </source>
</reference>
<evidence type="ECO:0000313" key="4">
    <source>
        <dbReference type="EMBL" id="KAK7510991.1"/>
    </source>
</evidence>
<dbReference type="InterPro" id="IPR029058">
    <property type="entry name" value="AB_hydrolase_fold"/>
</dbReference>
<dbReference type="InterPro" id="IPR000073">
    <property type="entry name" value="AB_hydrolase_1"/>
</dbReference>
<accession>A0ABR1KAI7</accession>
<keyword evidence="1" id="KW-0378">Hydrolase</keyword>
<comment type="similarity">
    <text evidence="2">Belongs to the AB hydrolase superfamily. Epoxide hydrolase family.</text>
</comment>
<evidence type="ECO:0000259" key="3">
    <source>
        <dbReference type="Pfam" id="PF00561"/>
    </source>
</evidence>
<dbReference type="EMBL" id="JBBPHU010000013">
    <property type="protein sequence ID" value="KAK7510991.1"/>
    <property type="molecule type" value="Genomic_DNA"/>
</dbReference>
<dbReference type="InterPro" id="IPR000639">
    <property type="entry name" value="Epox_hydrolase-like"/>
</dbReference>
<proteinExistence type="inferred from homology"/>
<evidence type="ECO:0000256" key="2">
    <source>
        <dbReference type="ARBA" id="ARBA00038334"/>
    </source>
</evidence>
<protein>
    <submittedName>
        <fullName evidence="4">Epoxide hydrolase-like protein</fullName>
    </submittedName>
</protein>
<dbReference type="PRINTS" id="PR00111">
    <property type="entry name" value="ABHYDROLASE"/>
</dbReference>
<keyword evidence="5" id="KW-1185">Reference proteome</keyword>